<dbReference type="Proteomes" id="UP001285441">
    <property type="component" value="Unassembled WGS sequence"/>
</dbReference>
<proteinExistence type="predicted"/>
<dbReference type="Pfam" id="PF15456">
    <property type="entry name" value="Uds1"/>
    <property type="match status" value="1"/>
</dbReference>
<feature type="compositionally biased region" description="Polar residues" evidence="2">
    <location>
        <begin position="249"/>
        <end position="281"/>
    </location>
</feature>
<reference evidence="4" key="1">
    <citation type="journal article" date="2023" name="Mol. Phylogenet. Evol.">
        <title>Genome-scale phylogeny and comparative genomics of the fungal order Sordariales.</title>
        <authorList>
            <person name="Hensen N."/>
            <person name="Bonometti L."/>
            <person name="Westerberg I."/>
            <person name="Brannstrom I.O."/>
            <person name="Guillou S."/>
            <person name="Cros-Aarteil S."/>
            <person name="Calhoun S."/>
            <person name="Haridas S."/>
            <person name="Kuo A."/>
            <person name="Mondo S."/>
            <person name="Pangilinan J."/>
            <person name="Riley R."/>
            <person name="LaButti K."/>
            <person name="Andreopoulos B."/>
            <person name="Lipzen A."/>
            <person name="Chen C."/>
            <person name="Yan M."/>
            <person name="Daum C."/>
            <person name="Ng V."/>
            <person name="Clum A."/>
            <person name="Steindorff A."/>
            <person name="Ohm R.A."/>
            <person name="Martin F."/>
            <person name="Silar P."/>
            <person name="Natvig D.O."/>
            <person name="Lalanne C."/>
            <person name="Gautier V."/>
            <person name="Ament-Velasquez S.L."/>
            <person name="Kruys A."/>
            <person name="Hutchinson M.I."/>
            <person name="Powell A.J."/>
            <person name="Barry K."/>
            <person name="Miller A.N."/>
            <person name="Grigoriev I.V."/>
            <person name="Debuchy R."/>
            <person name="Gladieux P."/>
            <person name="Hiltunen Thoren M."/>
            <person name="Johannesson H."/>
        </authorList>
    </citation>
    <scope>NUCLEOTIDE SEQUENCE</scope>
    <source>
        <strain evidence="4">CBS 232.78</strain>
    </source>
</reference>
<dbReference type="InterPro" id="IPR029191">
    <property type="entry name" value="Uds1"/>
</dbReference>
<dbReference type="EMBL" id="JAULSW010000006">
    <property type="protein sequence ID" value="KAK3377955.1"/>
    <property type="molecule type" value="Genomic_DNA"/>
</dbReference>
<feature type="region of interest" description="Disordered" evidence="2">
    <location>
        <begin position="490"/>
        <end position="525"/>
    </location>
</feature>
<sequence>MHQSERKYQLFPRDKQPASASGKSLDPEQAFALAMGQNGEKTEKTTTGTGLRIRIKEHNLIRRRKVSVPDLGPMTTVQEVAMDSPTIPGRPPLHERSISAPGASWKSQHPIELTRLSRSQVPDERAELVADRERKRNEPQHSQNAVRQPLSPKTLAPLVIPALNSSAPRLTHHMSLSRLRSGSTPVEAPMRSARTDDSPRARTPYTPLSAALVTPKSAATSTMTASTLPTPLSAPMESRSSPKPWERPSNYSAVCTPKESNAEPSATPMTDSAETPQSASTIGGHRRYQSESGSIMERGRPRKRTDTGEHILKRAGSKRSKSAERRAFEQLPKGWKAADAMTMLRQEEIAALQKQALQQAARFEVLRKEDVDNLSLELRQLDERTEYLRRTYTSLRAGRRNLHTRICQYLRSPRTAKFSHDSMLKQEEALAELDASIDDWVNKLERAENRRTRVRQKLLEHVAAAATLSVSPGGIVGVSESLHHAMGIRPLNPANAPGNDITPPRSPTKNSFTSQTSSPSPSPQRVVAQVPSTILEQPVFEEAASLGPGIQAKAEVPIPLRRAETIRIYADNDVYALLADVEHAITKMGAGDYSPIKEDSLTDAERRKVNRSRSHELMKFSTNKPLPSLINAEKACSSSAPSLPISTTPPPVEAPVEEIFLTSAVFKP</sequence>
<feature type="compositionally biased region" description="Low complexity" evidence="2">
    <location>
        <begin position="214"/>
        <end position="231"/>
    </location>
</feature>
<dbReference type="AlphaFoldDB" id="A0AAE0NC26"/>
<feature type="domain" description="Up-regulated during septation protein 1" evidence="3">
    <location>
        <begin position="350"/>
        <end position="468"/>
    </location>
</feature>
<feature type="region of interest" description="Disordered" evidence="2">
    <location>
        <begin position="174"/>
        <end position="307"/>
    </location>
</feature>
<organism evidence="4 5">
    <name type="scientific">Podospora didyma</name>
    <dbReference type="NCBI Taxonomy" id="330526"/>
    <lineage>
        <taxon>Eukaryota</taxon>
        <taxon>Fungi</taxon>
        <taxon>Dikarya</taxon>
        <taxon>Ascomycota</taxon>
        <taxon>Pezizomycotina</taxon>
        <taxon>Sordariomycetes</taxon>
        <taxon>Sordariomycetidae</taxon>
        <taxon>Sordariales</taxon>
        <taxon>Podosporaceae</taxon>
        <taxon>Podospora</taxon>
    </lineage>
</organism>
<gene>
    <name evidence="4" type="ORF">B0H63DRAFT_495676</name>
</gene>
<evidence type="ECO:0000313" key="4">
    <source>
        <dbReference type="EMBL" id="KAK3377955.1"/>
    </source>
</evidence>
<feature type="region of interest" description="Disordered" evidence="2">
    <location>
        <begin position="81"/>
        <end position="153"/>
    </location>
</feature>
<feature type="compositionally biased region" description="Basic and acidic residues" evidence="2">
    <location>
        <begin position="121"/>
        <end position="139"/>
    </location>
</feature>
<accession>A0AAE0NC26</accession>
<evidence type="ECO:0000256" key="1">
    <source>
        <dbReference type="SAM" id="Coils"/>
    </source>
</evidence>
<protein>
    <submittedName>
        <fullName evidence="4">Up-regulated during septation-domain-containing protein</fullName>
    </submittedName>
</protein>
<evidence type="ECO:0000259" key="3">
    <source>
        <dbReference type="Pfam" id="PF15456"/>
    </source>
</evidence>
<feature type="coiled-coil region" evidence="1">
    <location>
        <begin position="430"/>
        <end position="464"/>
    </location>
</feature>
<feature type="compositionally biased region" description="Low complexity" evidence="2">
    <location>
        <begin position="514"/>
        <end position="525"/>
    </location>
</feature>
<feature type="region of interest" description="Disordered" evidence="2">
    <location>
        <begin position="1"/>
        <end position="48"/>
    </location>
</feature>
<reference evidence="4" key="2">
    <citation type="submission" date="2023-06" db="EMBL/GenBank/DDBJ databases">
        <authorList>
            <consortium name="Lawrence Berkeley National Laboratory"/>
            <person name="Haridas S."/>
            <person name="Hensen N."/>
            <person name="Bonometti L."/>
            <person name="Westerberg I."/>
            <person name="Brannstrom I.O."/>
            <person name="Guillou S."/>
            <person name="Cros-Aarteil S."/>
            <person name="Calhoun S."/>
            <person name="Kuo A."/>
            <person name="Mondo S."/>
            <person name="Pangilinan J."/>
            <person name="Riley R."/>
            <person name="LaButti K."/>
            <person name="Andreopoulos B."/>
            <person name="Lipzen A."/>
            <person name="Chen C."/>
            <person name="Yanf M."/>
            <person name="Daum C."/>
            <person name="Ng V."/>
            <person name="Clum A."/>
            <person name="Steindorff A."/>
            <person name="Ohm R."/>
            <person name="Martin F."/>
            <person name="Silar P."/>
            <person name="Natvig D."/>
            <person name="Lalanne C."/>
            <person name="Gautier V."/>
            <person name="Ament-velasquez S.L."/>
            <person name="Kruys A."/>
            <person name="Hutchinson M.I."/>
            <person name="Powell A.J."/>
            <person name="Barry K."/>
            <person name="Miller A.N."/>
            <person name="Grigoriev I.V."/>
            <person name="Debuchy R."/>
            <person name="Gladieux P."/>
            <person name="Thoren M.H."/>
            <person name="Johannesson H."/>
        </authorList>
    </citation>
    <scope>NUCLEOTIDE SEQUENCE</scope>
    <source>
        <strain evidence="4">CBS 232.78</strain>
    </source>
</reference>
<keyword evidence="5" id="KW-1185">Reference proteome</keyword>
<name>A0AAE0NC26_9PEZI</name>
<evidence type="ECO:0000256" key="2">
    <source>
        <dbReference type="SAM" id="MobiDB-lite"/>
    </source>
</evidence>
<evidence type="ECO:0000313" key="5">
    <source>
        <dbReference type="Proteomes" id="UP001285441"/>
    </source>
</evidence>
<keyword evidence="1" id="KW-0175">Coiled coil</keyword>
<feature type="compositionally biased region" description="Basic and acidic residues" evidence="2">
    <location>
        <begin position="1"/>
        <end position="16"/>
    </location>
</feature>
<comment type="caution">
    <text evidence="4">The sequence shown here is derived from an EMBL/GenBank/DDBJ whole genome shotgun (WGS) entry which is preliminary data.</text>
</comment>